<dbReference type="STRING" id="1619048.UU49_C0011G0010"/>
<evidence type="ECO:0000313" key="13">
    <source>
        <dbReference type="Proteomes" id="UP000034108"/>
    </source>
</evidence>
<dbReference type="HAMAP" id="MF_00121">
    <property type="entry name" value="GatB"/>
    <property type="match status" value="1"/>
</dbReference>
<dbReference type="EMBL" id="LCAV01000011">
    <property type="protein sequence ID" value="KKR99074.1"/>
    <property type="molecule type" value="Genomic_DNA"/>
</dbReference>
<protein>
    <recommendedName>
        <fullName evidence="10">Aspartyl/glutamyl-tRNA(Asn/Gln) amidotransferase subunit B</fullName>
        <shortName evidence="10">Asp/Glu-ADT subunit B</shortName>
        <ecNumber evidence="10">6.3.5.-</ecNumber>
    </recommendedName>
</protein>
<dbReference type="InterPro" id="IPR006075">
    <property type="entry name" value="Asn/Gln-tRNA_Trfase_suB/E_cat"/>
</dbReference>
<dbReference type="PATRIC" id="fig|1619048.3.peg.408"/>
<evidence type="ECO:0000256" key="1">
    <source>
        <dbReference type="ARBA" id="ARBA00005306"/>
    </source>
</evidence>
<dbReference type="InterPro" id="IPR003789">
    <property type="entry name" value="Asn/Gln_tRNA_amidoTrase-B-like"/>
</dbReference>
<dbReference type="FunFam" id="1.10.10.410:FF:000001">
    <property type="entry name" value="Aspartyl/glutamyl-tRNA(Asn/Gln) amidotransferase subunit B"/>
    <property type="match status" value="1"/>
</dbReference>
<comment type="subunit">
    <text evidence="2 10">Heterotrimer of A, B and C subunits.</text>
</comment>
<evidence type="ECO:0000256" key="2">
    <source>
        <dbReference type="ARBA" id="ARBA00011123"/>
    </source>
</evidence>
<dbReference type="AlphaFoldDB" id="A0A0G0VDU8"/>
<dbReference type="GO" id="GO:0050567">
    <property type="term" value="F:glutaminyl-tRNA synthase (glutamine-hydrolyzing) activity"/>
    <property type="evidence" value="ECO:0007669"/>
    <property type="project" value="UniProtKB-UniRule"/>
</dbReference>
<comment type="catalytic activity">
    <reaction evidence="9 10">
        <text>L-glutamyl-tRNA(Gln) + L-glutamine + ATP + H2O = L-glutaminyl-tRNA(Gln) + L-glutamate + ADP + phosphate + H(+)</text>
        <dbReference type="Rhea" id="RHEA:17521"/>
        <dbReference type="Rhea" id="RHEA-COMP:9681"/>
        <dbReference type="Rhea" id="RHEA-COMP:9684"/>
        <dbReference type="ChEBI" id="CHEBI:15377"/>
        <dbReference type="ChEBI" id="CHEBI:15378"/>
        <dbReference type="ChEBI" id="CHEBI:29985"/>
        <dbReference type="ChEBI" id="CHEBI:30616"/>
        <dbReference type="ChEBI" id="CHEBI:43474"/>
        <dbReference type="ChEBI" id="CHEBI:58359"/>
        <dbReference type="ChEBI" id="CHEBI:78520"/>
        <dbReference type="ChEBI" id="CHEBI:78521"/>
        <dbReference type="ChEBI" id="CHEBI:456216"/>
    </reaction>
</comment>
<dbReference type="SUPFAM" id="SSF89095">
    <property type="entry name" value="GatB/YqeY motif"/>
    <property type="match status" value="1"/>
</dbReference>
<keyword evidence="5 10" id="KW-0067">ATP-binding</keyword>
<keyword evidence="12" id="KW-0808">Transferase</keyword>
<sequence>MYTPVIGLEIHIQLKTKSKMFCGCENRNETVYGEVAPNTFVCPVCTGQPGVLPVVNEQALEWAVKMGKALHGNFNATSKFDRKHYFYPDLPKGYQISQYDVPVMEQGYLEIETVGANQQPELKKIELIRMHLEEDAAKNIHQGKNTLVDFNRVGAPLIEIVTQPILASPSEAKIFLQELRLLARYLNISNADMEKGELRCDANISLRPEGDTKFYPKTEIKNLNSFKAVERALEYEIQRQTKLWNKGNPPSTLSTRGWDEVKQVTEEQRVKEEAEDYRYFPEPDLPAFSLSGIIKKVSLPELPRARRVRFMEEYGLSRADAKILTDDLAWANFTEQVFAEAWAWLNSLPEMDGQTEEEIIKKNRAKLGRLAGGWLTSKLMGLMAEEKIDIRILKITPENFAEFLSLIYLNKINSAKALELLKEMLAAGEDPTQIMEEKQLGQVTDENTLEKAVITVLRLNPEQVKQYQSGKTVLIQFLIGKVMKETEGKVDPQAVKKLLEGKLKF</sequence>
<dbReference type="GO" id="GO:0050566">
    <property type="term" value="F:asparaginyl-tRNA synthase (glutamine-hydrolyzing) activity"/>
    <property type="evidence" value="ECO:0007669"/>
    <property type="project" value="RHEA"/>
</dbReference>
<dbReference type="Gene3D" id="1.10.10.410">
    <property type="match status" value="1"/>
</dbReference>
<dbReference type="PROSITE" id="PS01234">
    <property type="entry name" value="GATB"/>
    <property type="match status" value="1"/>
</dbReference>
<dbReference type="GO" id="GO:0005524">
    <property type="term" value="F:ATP binding"/>
    <property type="evidence" value="ECO:0007669"/>
    <property type="project" value="UniProtKB-KW"/>
</dbReference>
<comment type="function">
    <text evidence="7 10">Allows the formation of correctly charged Asn-tRNA(Asn) or Gln-tRNA(Gln) through the transamidation of misacylated Asp-tRNA(Asn) or Glu-tRNA(Gln) in organisms which lack either or both of asparaginyl-tRNA or glutaminyl-tRNA synthetases. The reaction takes place in the presence of glutamine and ATP through an activated phospho-Asp-tRNA(Asn) or phospho-Glu-tRNA(Gln).</text>
</comment>
<dbReference type="InterPro" id="IPR004413">
    <property type="entry name" value="GatB"/>
</dbReference>
<proteinExistence type="inferred from homology"/>
<accession>A0A0G0VDU8</accession>
<dbReference type="SMART" id="SM00845">
    <property type="entry name" value="GatB_Yqey"/>
    <property type="match status" value="1"/>
</dbReference>
<dbReference type="GO" id="GO:0070681">
    <property type="term" value="P:glutaminyl-tRNAGln biosynthesis via transamidation"/>
    <property type="evidence" value="ECO:0007669"/>
    <property type="project" value="TreeGrafter"/>
</dbReference>
<evidence type="ECO:0000256" key="7">
    <source>
        <dbReference type="ARBA" id="ARBA00024799"/>
    </source>
</evidence>
<organism evidence="12 13">
    <name type="scientific">Candidatus Magasanikbacteria bacterium GW2011_GWC2_41_17</name>
    <dbReference type="NCBI Taxonomy" id="1619048"/>
    <lineage>
        <taxon>Bacteria</taxon>
        <taxon>Candidatus Magasanikiibacteriota</taxon>
    </lineage>
</organism>
<comment type="similarity">
    <text evidence="1 10">Belongs to the GatB/GatE family. GatB subfamily.</text>
</comment>
<dbReference type="GO" id="GO:0016740">
    <property type="term" value="F:transferase activity"/>
    <property type="evidence" value="ECO:0007669"/>
    <property type="project" value="UniProtKB-KW"/>
</dbReference>
<dbReference type="NCBIfam" id="TIGR00133">
    <property type="entry name" value="gatB"/>
    <property type="match status" value="1"/>
</dbReference>
<comment type="caution">
    <text evidence="12">The sequence shown here is derived from an EMBL/GenBank/DDBJ whole genome shotgun (WGS) entry which is preliminary data.</text>
</comment>
<dbReference type="InterPro" id="IPR017958">
    <property type="entry name" value="Gln-tRNA_amidoTrfase_suB_CS"/>
</dbReference>
<dbReference type="Pfam" id="PF02934">
    <property type="entry name" value="GatB_N"/>
    <property type="match status" value="1"/>
</dbReference>
<evidence type="ECO:0000256" key="8">
    <source>
        <dbReference type="ARBA" id="ARBA00047380"/>
    </source>
</evidence>
<dbReference type="PANTHER" id="PTHR11659:SF0">
    <property type="entry name" value="GLUTAMYL-TRNA(GLN) AMIDOTRANSFERASE SUBUNIT B, MITOCHONDRIAL"/>
    <property type="match status" value="1"/>
</dbReference>
<dbReference type="Gene3D" id="1.10.150.380">
    <property type="entry name" value="GatB domain, N-terminal subdomain"/>
    <property type="match status" value="1"/>
</dbReference>
<keyword evidence="3 10" id="KW-0436">Ligase</keyword>
<dbReference type="InterPro" id="IPR018027">
    <property type="entry name" value="Asn/Gln_amidotransferase"/>
</dbReference>
<evidence type="ECO:0000256" key="10">
    <source>
        <dbReference type="HAMAP-Rule" id="MF_00121"/>
    </source>
</evidence>
<dbReference type="Proteomes" id="UP000034108">
    <property type="component" value="Unassembled WGS sequence"/>
</dbReference>
<evidence type="ECO:0000256" key="4">
    <source>
        <dbReference type="ARBA" id="ARBA00022741"/>
    </source>
</evidence>
<dbReference type="GO" id="GO:0006412">
    <property type="term" value="P:translation"/>
    <property type="evidence" value="ECO:0007669"/>
    <property type="project" value="UniProtKB-UniRule"/>
</dbReference>
<reference evidence="12 13" key="1">
    <citation type="journal article" date="2015" name="Nature">
        <title>rRNA introns, odd ribosomes, and small enigmatic genomes across a large radiation of phyla.</title>
        <authorList>
            <person name="Brown C.T."/>
            <person name="Hug L.A."/>
            <person name="Thomas B.C."/>
            <person name="Sharon I."/>
            <person name="Castelle C.J."/>
            <person name="Singh A."/>
            <person name="Wilkins M.J."/>
            <person name="Williams K.H."/>
            <person name="Banfield J.F."/>
        </authorList>
    </citation>
    <scope>NUCLEOTIDE SEQUENCE [LARGE SCALE GENOMIC DNA]</scope>
</reference>
<keyword evidence="4 10" id="KW-0547">Nucleotide-binding</keyword>
<dbReference type="SUPFAM" id="SSF55931">
    <property type="entry name" value="Glutamine synthetase/guanido kinase"/>
    <property type="match status" value="1"/>
</dbReference>
<dbReference type="NCBIfam" id="NF004012">
    <property type="entry name" value="PRK05477.1-2"/>
    <property type="match status" value="1"/>
</dbReference>
<dbReference type="InterPro" id="IPR017959">
    <property type="entry name" value="Asn/Gln-tRNA_amidoTrfase_suB/E"/>
</dbReference>
<dbReference type="EC" id="6.3.5.-" evidence="10"/>
<evidence type="ECO:0000256" key="5">
    <source>
        <dbReference type="ARBA" id="ARBA00022840"/>
    </source>
</evidence>
<feature type="domain" description="Asn/Gln amidotransferase" evidence="11">
    <location>
        <begin position="354"/>
        <end position="503"/>
    </location>
</feature>
<gene>
    <name evidence="10" type="primary">gatB</name>
    <name evidence="12" type="ORF">UU49_C0011G0010</name>
</gene>
<dbReference type="InterPro" id="IPR042114">
    <property type="entry name" value="GatB_C_1"/>
</dbReference>
<dbReference type="InterPro" id="IPR023168">
    <property type="entry name" value="GatB_Yqey_C_2"/>
</dbReference>
<evidence type="ECO:0000256" key="3">
    <source>
        <dbReference type="ARBA" id="ARBA00022598"/>
    </source>
</evidence>
<evidence type="ECO:0000259" key="11">
    <source>
        <dbReference type="SMART" id="SM00845"/>
    </source>
</evidence>
<dbReference type="NCBIfam" id="NF004014">
    <property type="entry name" value="PRK05477.1-4"/>
    <property type="match status" value="1"/>
</dbReference>
<evidence type="ECO:0000313" key="12">
    <source>
        <dbReference type="EMBL" id="KKR99074.1"/>
    </source>
</evidence>
<name>A0A0G0VDU8_9BACT</name>
<evidence type="ECO:0000256" key="6">
    <source>
        <dbReference type="ARBA" id="ARBA00022917"/>
    </source>
</evidence>
<dbReference type="InterPro" id="IPR014746">
    <property type="entry name" value="Gln_synth/guanido_kin_cat_dom"/>
</dbReference>
<keyword evidence="6 10" id="KW-0648">Protein biosynthesis</keyword>
<comment type="catalytic activity">
    <reaction evidence="8 10">
        <text>L-aspartyl-tRNA(Asn) + L-glutamine + ATP + H2O = L-asparaginyl-tRNA(Asn) + L-glutamate + ADP + phosphate + 2 H(+)</text>
        <dbReference type="Rhea" id="RHEA:14513"/>
        <dbReference type="Rhea" id="RHEA-COMP:9674"/>
        <dbReference type="Rhea" id="RHEA-COMP:9677"/>
        <dbReference type="ChEBI" id="CHEBI:15377"/>
        <dbReference type="ChEBI" id="CHEBI:15378"/>
        <dbReference type="ChEBI" id="CHEBI:29985"/>
        <dbReference type="ChEBI" id="CHEBI:30616"/>
        <dbReference type="ChEBI" id="CHEBI:43474"/>
        <dbReference type="ChEBI" id="CHEBI:58359"/>
        <dbReference type="ChEBI" id="CHEBI:78515"/>
        <dbReference type="ChEBI" id="CHEBI:78516"/>
        <dbReference type="ChEBI" id="CHEBI:456216"/>
    </reaction>
</comment>
<dbReference type="Pfam" id="PF02637">
    <property type="entry name" value="GatB_Yqey"/>
    <property type="match status" value="1"/>
</dbReference>
<evidence type="ECO:0000256" key="9">
    <source>
        <dbReference type="ARBA" id="ARBA00047913"/>
    </source>
</evidence>
<dbReference type="PANTHER" id="PTHR11659">
    <property type="entry name" value="GLUTAMYL-TRNA GLN AMIDOTRANSFERASE SUBUNIT B MITOCHONDRIAL AND PROKARYOTIC PET112-RELATED"/>
    <property type="match status" value="1"/>
</dbReference>